<dbReference type="GO" id="GO:0009986">
    <property type="term" value="C:cell surface"/>
    <property type="evidence" value="ECO:0007669"/>
    <property type="project" value="TreeGrafter"/>
</dbReference>
<dbReference type="PANTHER" id="PTHR23412:SF18">
    <property type="entry name" value="OTOANCORIN"/>
    <property type="match status" value="1"/>
</dbReference>
<evidence type="ECO:0000256" key="2">
    <source>
        <dbReference type="ARBA" id="ARBA00023180"/>
    </source>
</evidence>
<dbReference type="PANTHER" id="PTHR23412">
    <property type="entry name" value="STEREOCILIN RELATED"/>
    <property type="match status" value="1"/>
</dbReference>
<dbReference type="GO" id="GO:0007160">
    <property type="term" value="P:cell-matrix adhesion"/>
    <property type="evidence" value="ECO:0007669"/>
    <property type="project" value="TreeGrafter"/>
</dbReference>
<evidence type="ECO:0008006" key="6">
    <source>
        <dbReference type="Google" id="ProtNLM"/>
    </source>
</evidence>
<keyword evidence="5" id="KW-1185">Reference proteome</keyword>
<feature type="signal peptide" evidence="3">
    <location>
        <begin position="1"/>
        <end position="22"/>
    </location>
</feature>
<organism evidence="4 5">
    <name type="scientific">Muntiacus reevesi</name>
    <name type="common">Reeves' muntjac</name>
    <name type="synonym">Cervus reevesi</name>
    <dbReference type="NCBI Taxonomy" id="9886"/>
    <lineage>
        <taxon>Eukaryota</taxon>
        <taxon>Metazoa</taxon>
        <taxon>Chordata</taxon>
        <taxon>Craniata</taxon>
        <taxon>Vertebrata</taxon>
        <taxon>Euteleostomi</taxon>
        <taxon>Mammalia</taxon>
        <taxon>Eutheria</taxon>
        <taxon>Laurasiatheria</taxon>
        <taxon>Artiodactyla</taxon>
        <taxon>Ruminantia</taxon>
        <taxon>Pecora</taxon>
        <taxon>Cervidae</taxon>
        <taxon>Muntiacinae</taxon>
        <taxon>Muntiacus</taxon>
    </lineage>
</organism>
<name>A0A5J5MX53_MUNRE</name>
<keyword evidence="1 3" id="KW-0732">Signal</keyword>
<dbReference type="InterPro" id="IPR026664">
    <property type="entry name" value="Stereocilin-rel"/>
</dbReference>
<dbReference type="Proteomes" id="UP000326062">
    <property type="component" value="Chromosome 2"/>
</dbReference>
<dbReference type="EMBL" id="VCEB01000002">
    <property type="protein sequence ID" value="KAB0384032.1"/>
    <property type="molecule type" value="Genomic_DNA"/>
</dbReference>
<proteinExistence type="predicted"/>
<gene>
    <name evidence="4" type="ORF">FD755_005949</name>
</gene>
<dbReference type="AlphaFoldDB" id="A0A5J5MX53"/>
<accession>A0A5J5MX53</accession>
<protein>
    <recommendedName>
        <fullName evidence="6">Otoancorin</fullName>
    </recommendedName>
</protein>
<reference evidence="4 5" key="1">
    <citation type="submission" date="2019-06" db="EMBL/GenBank/DDBJ databases">
        <title>Discovery of a novel chromosome fission-fusion reversal in muntjac.</title>
        <authorList>
            <person name="Mudd A.B."/>
            <person name="Bredeson J.V."/>
            <person name="Baum R."/>
            <person name="Hockemeyer D."/>
            <person name="Rokhsar D.S."/>
        </authorList>
    </citation>
    <scope>NUCLEOTIDE SEQUENCE [LARGE SCALE GENOMIC DNA]</scope>
    <source>
        <strain evidence="4">UCam_UCB_Mr</strain>
        <tissue evidence="4">Fibroblast cell line</tissue>
    </source>
</reference>
<evidence type="ECO:0000256" key="1">
    <source>
        <dbReference type="ARBA" id="ARBA00022729"/>
    </source>
</evidence>
<sequence length="1142" mass="127681">MSQEPRRCSLWLFLFLSHGVASYRASDSRQDLHPLLQKMAEEIIDGSYLNDLSHRVLAYLNSRHVAFTIPSLQAAMANHLEQRLYQPQKLLEDLRATDTLQFHTAMKCLLEDKKDRLELDDIVIDLGEIRKQALQSPGVNRSLFLITLERCFQVLNPLECVEILGRVLRGSSGRFLQPDITERLPRELPEDAFKNLSALFKDLYDQTSAHAQRAVYCWMTGVLKTSSNVTDDSVSWVSAENLWILGRYMVHLSFEEIMRISPIEIGLFISYDNATKQLDTVYDVTPELAQAFLERISSSNFDMRNTSTIHRQGAWALGPRIRVVPPTPPSTSTLIFLCRLGLLVCFYDDLELLDAAVAQVLLHQMIRCSHLRGFQAGVQKLKAELLEIATENQTLNETLGSLSDAVVGLTHSQLESLSPEAVHGAISTLNQVSGWARSQIIILSAKYLAHQKVLSFYNVSQMGVLLAGVGTQAFHAMDRRDLMQLLRSATALHVSDLLPAQQHGVLSKVMEAEDTASGIVEIQGPFFKEVSLFDLWREPGFNSTVLKEKEIRRGQALFLFELLSKMTRRPEELLSAGQLLKGVTCPHIDAMSADSFLAHFQYFENNFSLLSPYQVNCLAWKYWEVSRSSMPLFLLAALPARYLASIPASRCVPFLISLGKSQLDSLVLDSHKKNSILKKVQQCLSHTIADEYAVDILGNLLCHLPAAVIHRGLSPRAWATALRGLRDCLDLSPQQKAAVRLRLLEQHGLPQNWTAETVKDLGSFLVLFSGDELSSVATKFPDILQQTASEMAGTLPPKEFLQAVFESVRNSSVENPSSDPSPGCHGIVAPSFDDIVKLAEANACWAPEDLLCLEEDTFVRSVELLGAVRSFSLAQLRKLKEKAVQVWDVPSYWREYHIVSLGRIALALNESELEQLDLSSIDTVASLSQQTEWTPGQAKSILQGFLEDSGYSVQDLKSFHLVGLGAMLCAMNITEISLIKILEFRVVVARIGTLLCSPQVLAEFKRKAEVVFGEPTDWSRFVLQELGTIAAGLTKEELRMLDKDLMPYFQPSAIKCLPDEIFKVRTANLLLLIGPEESYMPTMDYKWFHINSGQILLANEFSLCDHGLNRPWNSPEDIPNPGIEPTPLPLLIPIPRLSARPA</sequence>
<keyword evidence="2" id="KW-0325">Glycoprotein</keyword>
<evidence type="ECO:0000313" key="4">
    <source>
        <dbReference type="EMBL" id="KAB0384032.1"/>
    </source>
</evidence>
<feature type="chain" id="PRO_5023870733" description="Otoancorin" evidence="3">
    <location>
        <begin position="23"/>
        <end position="1142"/>
    </location>
</feature>
<evidence type="ECO:0000256" key="3">
    <source>
        <dbReference type="SAM" id="SignalP"/>
    </source>
</evidence>
<comment type="caution">
    <text evidence="4">The sequence shown here is derived from an EMBL/GenBank/DDBJ whole genome shotgun (WGS) entry which is preliminary data.</text>
</comment>
<evidence type="ECO:0000313" key="5">
    <source>
        <dbReference type="Proteomes" id="UP000326062"/>
    </source>
</evidence>